<dbReference type="SMART" id="SM01205">
    <property type="entry name" value="FKS1_dom1"/>
    <property type="match status" value="1"/>
</dbReference>
<dbReference type="Pfam" id="PF14288">
    <property type="entry name" value="FKS1_dom1"/>
    <property type="match status" value="1"/>
</dbReference>
<dbReference type="InterPro" id="IPR026899">
    <property type="entry name" value="FKS1-like_dom1"/>
</dbReference>
<dbReference type="InterPro" id="IPR003440">
    <property type="entry name" value="Glyco_trans_48_dom"/>
</dbReference>
<evidence type="ECO:0000256" key="5">
    <source>
        <dbReference type="ARBA" id="ARBA00022676"/>
    </source>
</evidence>
<evidence type="ECO:0000256" key="1">
    <source>
        <dbReference type="ARBA" id="ARBA00004651"/>
    </source>
</evidence>
<evidence type="ECO:0000256" key="7">
    <source>
        <dbReference type="ARBA" id="ARBA00022692"/>
    </source>
</evidence>
<keyword evidence="9" id="KW-1133">Transmembrane helix</keyword>
<dbReference type="GO" id="GO:0008360">
    <property type="term" value="P:regulation of cell shape"/>
    <property type="evidence" value="ECO:0007669"/>
    <property type="project" value="UniProtKB-KW"/>
</dbReference>
<keyword evidence="6" id="KW-0808">Transferase</keyword>
<dbReference type="GO" id="GO:0005886">
    <property type="term" value="C:plasma membrane"/>
    <property type="evidence" value="ECO:0007669"/>
    <property type="project" value="TreeGrafter"/>
</dbReference>
<evidence type="ECO:0000256" key="6">
    <source>
        <dbReference type="ARBA" id="ARBA00022679"/>
    </source>
</evidence>
<keyword evidence="4" id="KW-1003">Cell membrane</keyword>
<evidence type="ECO:0000256" key="10">
    <source>
        <dbReference type="ARBA" id="ARBA00023136"/>
    </source>
</evidence>
<evidence type="ECO:0000256" key="4">
    <source>
        <dbReference type="ARBA" id="ARBA00022475"/>
    </source>
</evidence>
<keyword evidence="7" id="KW-0812">Transmembrane</keyword>
<evidence type="ECO:0000256" key="12">
    <source>
        <dbReference type="ARBA" id="ARBA00032165"/>
    </source>
</evidence>
<dbReference type="EMBL" id="JAGGNH010000005">
    <property type="protein sequence ID" value="KAJ0971510.1"/>
    <property type="molecule type" value="Genomic_DNA"/>
</dbReference>
<reference evidence="15" key="1">
    <citation type="submission" date="2021-03" db="EMBL/GenBank/DDBJ databases">
        <authorList>
            <person name="Li Z."/>
            <person name="Yang C."/>
        </authorList>
    </citation>
    <scope>NUCLEOTIDE SEQUENCE</scope>
    <source>
        <strain evidence="15">Dzin_1.0</strain>
        <tissue evidence="15">Leaf</tissue>
    </source>
</reference>
<keyword evidence="5" id="KW-0328">Glycosyltransferase</keyword>
<proteinExistence type="inferred from homology"/>
<accession>A0A9D5CET4</accession>
<reference evidence="15" key="2">
    <citation type="journal article" date="2022" name="Hortic Res">
        <title>The genome of Dioscorea zingiberensis sheds light on the biosynthesis, origin and evolution of the medicinally important diosgenin saponins.</title>
        <authorList>
            <person name="Li Y."/>
            <person name="Tan C."/>
            <person name="Li Z."/>
            <person name="Guo J."/>
            <person name="Li S."/>
            <person name="Chen X."/>
            <person name="Wang C."/>
            <person name="Dai X."/>
            <person name="Yang H."/>
            <person name="Song W."/>
            <person name="Hou L."/>
            <person name="Xu J."/>
            <person name="Tong Z."/>
            <person name="Xu A."/>
            <person name="Yuan X."/>
            <person name="Wang W."/>
            <person name="Yang Q."/>
            <person name="Chen L."/>
            <person name="Sun Z."/>
            <person name="Wang K."/>
            <person name="Pan B."/>
            <person name="Chen J."/>
            <person name="Bao Y."/>
            <person name="Liu F."/>
            <person name="Qi X."/>
            <person name="Gang D.R."/>
            <person name="Wen J."/>
            <person name="Li J."/>
        </authorList>
    </citation>
    <scope>NUCLEOTIDE SEQUENCE</scope>
    <source>
        <strain evidence="15">Dzin_1.0</strain>
    </source>
</reference>
<comment type="caution">
    <text evidence="15">The sequence shown here is derived from an EMBL/GenBank/DDBJ whole genome shotgun (WGS) entry which is preliminary data.</text>
</comment>
<organism evidence="15 16">
    <name type="scientific">Dioscorea zingiberensis</name>
    <dbReference type="NCBI Taxonomy" id="325984"/>
    <lineage>
        <taxon>Eukaryota</taxon>
        <taxon>Viridiplantae</taxon>
        <taxon>Streptophyta</taxon>
        <taxon>Embryophyta</taxon>
        <taxon>Tracheophyta</taxon>
        <taxon>Spermatophyta</taxon>
        <taxon>Magnoliopsida</taxon>
        <taxon>Liliopsida</taxon>
        <taxon>Dioscoreales</taxon>
        <taxon>Dioscoreaceae</taxon>
        <taxon>Dioscorea</taxon>
    </lineage>
</organism>
<dbReference type="PANTHER" id="PTHR12741:SF16">
    <property type="entry name" value="CALLOSE SYNTHASE 7"/>
    <property type="match status" value="1"/>
</dbReference>
<evidence type="ECO:0000256" key="13">
    <source>
        <dbReference type="ARBA" id="ARBA00047777"/>
    </source>
</evidence>
<dbReference type="InterPro" id="IPR058851">
    <property type="entry name" value="CALS1_helical"/>
</dbReference>
<dbReference type="EC" id="2.4.1.34" evidence="3"/>
<comment type="subcellular location">
    <subcellularLocation>
        <location evidence="1">Cell membrane</location>
        <topology evidence="1">Multi-pass membrane protein</topology>
    </subcellularLocation>
</comment>
<dbReference type="GO" id="GO:0000148">
    <property type="term" value="C:1,3-beta-D-glucan synthase complex"/>
    <property type="evidence" value="ECO:0007669"/>
    <property type="project" value="InterPro"/>
</dbReference>
<dbReference type="GO" id="GO:0006075">
    <property type="term" value="P:(1-&gt;3)-beta-D-glucan biosynthetic process"/>
    <property type="evidence" value="ECO:0007669"/>
    <property type="project" value="InterPro"/>
</dbReference>
<dbReference type="OrthoDB" id="1880850at2759"/>
<evidence type="ECO:0000313" key="15">
    <source>
        <dbReference type="EMBL" id="KAJ0971510.1"/>
    </source>
</evidence>
<dbReference type="Pfam" id="PF25968">
    <property type="entry name" value="CALS1"/>
    <property type="match status" value="1"/>
</dbReference>
<dbReference type="PANTHER" id="PTHR12741">
    <property type="entry name" value="LYST-INTERACTING PROTEIN LIP5 DOPAMINE RESPONSIVE PROTEIN DRG-1"/>
    <property type="match status" value="1"/>
</dbReference>
<keyword evidence="16" id="KW-1185">Reference proteome</keyword>
<keyword evidence="10" id="KW-0472">Membrane</keyword>
<evidence type="ECO:0000256" key="8">
    <source>
        <dbReference type="ARBA" id="ARBA00022960"/>
    </source>
</evidence>
<evidence type="ECO:0000256" key="9">
    <source>
        <dbReference type="ARBA" id="ARBA00022989"/>
    </source>
</evidence>
<comment type="similarity">
    <text evidence="2">Belongs to the glycosyltransferase 48 family.</text>
</comment>
<keyword evidence="11" id="KW-0961">Cell wall biogenesis/degradation</keyword>
<keyword evidence="8" id="KW-0133">Cell shape</keyword>
<gene>
    <name evidence="15" type="ORF">J5N97_019469</name>
</gene>
<sequence>MSPIRQEVAIKKVQRASYNILPLHASGAIPAIMELPEIRVAVKALRDLDNLPKIRRVDGSSMFGTSGTSAHDLLDWLGLVFGFQKGNVENQREHLIFLLANIDGRDRNQEEYTQLSNRTVTKLKDKVFQNYLSWCKYLRTDSEFPNAATQQLELLYIGLYFLIWGEASNIRFMPECLCYIFHKMAQKLNGIVHGNEPTHHGEETFLKDVVTPIYQLMRKEAGRNKNGHASHSKWGNYDDLNEYFWSRECLDQKWPMQHDIDTSVPTEGMHTKDEAMLIIAWSPLGSISAVFHPDVFRSVLSIFITAALLNFLQATLDLVLSWKAWGSLQYTQIIRYLLKFAVAAAWVPRLYVGRGMHEGMFSLFKYTLFWILLLISKLAFSYYVEISPLVEPTKQIMDLRVGYEWHQIFPNLKHNLGIVISIWAPIVLDGSNRKNIAKFFNVWNAFISSLRLEDLISNSEKDLLLVPSSSDGKEISVVQWPPFLLASKIPTALGMAKDFKGKDDAGLFNKIKYDDYMSSAVIECYQTLKVILRDLLVEEEGKEFVKLIDKKVDASINSGKFLNNFQMSELPQLNNKLERLLNLLKEKRDNTGPQDVVAHRRQIIKVVQDMMEIIAQDIIINDEEIAACWNAVKDRIKYGIFNVNLDLLKNESWGEKVVRLHLLLSVKESAINVPMNLDARRRITFFANSLFMKMPHTPQVRKMLSFSVLTPYYKEEVLYSEEELNKKNEDGISTLFYLRKIYPDEWNNFREREFIKDGDSLEGHMDAVRHWVSYRAQTLSRTVRGMMYYRKALQRQGLLDMAENQDILGGHASHAPEKSYHDQLSQAVADMKFTYVVSCQVFGMQQKSTDIRDKNSYQNIVKLLLKYPSLRVAYIDEVEDTTDEKTEKVYYSVLVKGDEGCAKEIYRIKLPGPPTAIGEGKPENQNHAIIFTRGEALQTIDMNQDNYLEEAFKIRNVLAEFLEPHHGPRLPTILGLREHIFTGRLRLSQHPSVIFILKQR</sequence>
<evidence type="ECO:0000256" key="2">
    <source>
        <dbReference type="ARBA" id="ARBA00009040"/>
    </source>
</evidence>
<dbReference type="Proteomes" id="UP001085076">
    <property type="component" value="Miscellaneous, Linkage group lg05"/>
</dbReference>
<evidence type="ECO:0000259" key="14">
    <source>
        <dbReference type="SMART" id="SM01205"/>
    </source>
</evidence>
<dbReference type="AlphaFoldDB" id="A0A9D5CET4"/>
<evidence type="ECO:0000313" key="16">
    <source>
        <dbReference type="Proteomes" id="UP001085076"/>
    </source>
</evidence>
<evidence type="ECO:0000256" key="11">
    <source>
        <dbReference type="ARBA" id="ARBA00023316"/>
    </source>
</evidence>
<dbReference type="Pfam" id="PF02364">
    <property type="entry name" value="Glucan_synthase"/>
    <property type="match status" value="2"/>
</dbReference>
<evidence type="ECO:0000256" key="3">
    <source>
        <dbReference type="ARBA" id="ARBA00012589"/>
    </source>
</evidence>
<name>A0A9D5CET4_9LILI</name>
<dbReference type="GO" id="GO:0003843">
    <property type="term" value="F:1,3-beta-D-glucan synthase activity"/>
    <property type="evidence" value="ECO:0007669"/>
    <property type="project" value="UniProtKB-EC"/>
</dbReference>
<feature type="domain" description="1,3-beta-glucan synthase component FKS1-like" evidence="14">
    <location>
        <begin position="151"/>
        <end position="257"/>
    </location>
</feature>
<comment type="catalytic activity">
    <reaction evidence="13">
        <text>[(1-&gt;3)-beta-D-glucosyl](n) + UDP-alpha-D-glucose = [(1-&gt;3)-beta-D-glucosyl](n+1) + UDP + H(+)</text>
        <dbReference type="Rhea" id="RHEA:21476"/>
        <dbReference type="Rhea" id="RHEA-COMP:11146"/>
        <dbReference type="Rhea" id="RHEA-COMP:14303"/>
        <dbReference type="ChEBI" id="CHEBI:15378"/>
        <dbReference type="ChEBI" id="CHEBI:37671"/>
        <dbReference type="ChEBI" id="CHEBI:58223"/>
        <dbReference type="ChEBI" id="CHEBI:58885"/>
        <dbReference type="EC" id="2.4.1.34"/>
    </reaction>
</comment>
<protein>
    <recommendedName>
        <fullName evidence="12">1,3-beta-glucan synthase</fullName>
        <ecNumber evidence="3">2.4.1.34</ecNumber>
    </recommendedName>
    <alternativeName>
        <fullName evidence="12">1,3-beta-glucan synthase</fullName>
    </alternativeName>
</protein>